<keyword evidence="2" id="KW-1185">Reference proteome</keyword>
<dbReference type="InterPro" id="IPR036286">
    <property type="entry name" value="LexA/Signal_pep-like_sf"/>
</dbReference>
<accession>A0A9X1NZ28</accession>
<protein>
    <recommendedName>
        <fullName evidence="3">Phage repressor protein C, contains Cro/C1-type HTH and peptisase s24 domains</fullName>
    </recommendedName>
</protein>
<evidence type="ECO:0000313" key="2">
    <source>
        <dbReference type="Proteomes" id="UP001139035"/>
    </source>
</evidence>
<dbReference type="CDD" id="cd06529">
    <property type="entry name" value="S24_LexA-like"/>
    <property type="match status" value="1"/>
</dbReference>
<dbReference type="SUPFAM" id="SSF51306">
    <property type="entry name" value="LexA/Signal peptidase"/>
    <property type="match status" value="1"/>
</dbReference>
<dbReference type="Proteomes" id="UP001139035">
    <property type="component" value="Unassembled WGS sequence"/>
</dbReference>
<name>A0A9X1NZ28_9HYPH</name>
<dbReference type="Gene3D" id="2.10.109.10">
    <property type="entry name" value="Umud Fragment, subunit A"/>
    <property type="match status" value="1"/>
</dbReference>
<evidence type="ECO:0008006" key="3">
    <source>
        <dbReference type="Google" id="ProtNLM"/>
    </source>
</evidence>
<dbReference type="InterPro" id="IPR039418">
    <property type="entry name" value="LexA-like"/>
</dbReference>
<gene>
    <name evidence="1" type="ORF">LZD57_10610</name>
</gene>
<evidence type="ECO:0000313" key="1">
    <source>
        <dbReference type="EMBL" id="MCE7028440.1"/>
    </source>
</evidence>
<reference evidence="1" key="1">
    <citation type="submission" date="2022-01" db="EMBL/GenBank/DDBJ databases">
        <title>Jiella avicenniae sp. nov., a novel endophytic bacterium isolated from bark of Avicennia marina.</title>
        <authorList>
            <person name="Tuo L."/>
        </authorList>
    </citation>
    <scope>NUCLEOTIDE SEQUENCE</scope>
    <source>
        <strain evidence="1">CBK1P-4</strain>
    </source>
</reference>
<dbReference type="AlphaFoldDB" id="A0A9X1NZ28"/>
<proteinExistence type="predicted"/>
<organism evidence="1 2">
    <name type="scientific">Jiella avicenniae</name>
    <dbReference type="NCBI Taxonomy" id="2907202"/>
    <lineage>
        <taxon>Bacteria</taxon>
        <taxon>Pseudomonadati</taxon>
        <taxon>Pseudomonadota</taxon>
        <taxon>Alphaproteobacteria</taxon>
        <taxon>Hyphomicrobiales</taxon>
        <taxon>Aurantimonadaceae</taxon>
        <taxon>Jiella</taxon>
    </lineage>
</organism>
<dbReference type="EMBL" id="JAJUWU010000009">
    <property type="protein sequence ID" value="MCE7028440.1"/>
    <property type="molecule type" value="Genomic_DNA"/>
</dbReference>
<dbReference type="RefSeq" id="WP_233719598.1">
    <property type="nucleotide sequence ID" value="NZ_JAJUWU010000009.1"/>
</dbReference>
<sequence length="206" mass="22031">MGVGIPTYTHHENGTRAYGPDDAVTYARRFKTTPEWLLFGVARQTEIASAGVPEIDIRAGAGGGGMAGGEMAATSGQVIISADVIRSRWGLPDDYLRSELRMTASRAAVIEVTGDSGYNPDNAYAPGSLFPGDRVIVDLSDTRPSPPGAFLVHDGLGLVVKLVDVVRGSEPVRLRLSSRNPHYEPYEVVEGEARIIGRVRGRITAI</sequence>
<comment type="caution">
    <text evidence="1">The sequence shown here is derived from an EMBL/GenBank/DDBJ whole genome shotgun (WGS) entry which is preliminary data.</text>
</comment>